<dbReference type="Proteomes" id="UP000008414">
    <property type="component" value="Segment"/>
</dbReference>
<organism evidence="1 2">
    <name type="scientific">Mycobacterium phage LittleE</name>
    <dbReference type="NCBI Taxonomy" id="2922212"/>
    <lineage>
        <taxon>Viruses</taxon>
        <taxon>Duplodnaviria</taxon>
        <taxon>Heunggongvirae</taxon>
        <taxon>Uroviricota</taxon>
        <taxon>Caudoviricetes</taxon>
        <taxon>Omegavirus</taxon>
        <taxon>Omegavirus littlee</taxon>
    </lineage>
</organism>
<reference evidence="1 2" key="1">
    <citation type="journal article" date="2012" name="J. Virol.">
        <title>Complete Genome Sequences of 138 Mycobacteriophages.</title>
        <authorList>
            <consortium name="the Science Education Alliance Phage Hunters Advancing Genomics and Evolutionary Science Program"/>
            <consortium name="the KwaZulu-Natal Research Institute for Tuberculosis and HIV Mycobacterial Genetics Course Students"/>
            <consortium name="the Phage Hunters Integrating Research and Education Program"/>
            <person name="Hatfull G.F."/>
        </authorList>
    </citation>
    <scope>NUCLEOTIDE SEQUENCE [LARGE SCALE GENOMIC DNA]</scope>
    <source>
        <strain evidence="1">LittleE</strain>
    </source>
</reference>
<dbReference type="RefSeq" id="YP_009636999.1">
    <property type="nucleotide sequence ID" value="NC_042322.1"/>
</dbReference>
<name>G1D3X3_9CAUD</name>
<evidence type="ECO:0000313" key="1">
    <source>
        <dbReference type="EMBL" id="AEK09470.1"/>
    </source>
</evidence>
<dbReference type="OrthoDB" id="22957at10239"/>
<sequence>MNTIHNTVNRVELIDHRESSDNRGLVFSAWDAKSALVSIQDDGRTLKVFLS</sequence>
<dbReference type="EMBL" id="JF937101">
    <property type="protein sequence ID" value="AEK09470.1"/>
    <property type="molecule type" value="Genomic_DNA"/>
</dbReference>
<accession>G1D3X3</accession>
<proteinExistence type="predicted"/>
<protein>
    <submittedName>
        <fullName evidence="1">Uncharacterized protein</fullName>
    </submittedName>
</protein>
<dbReference type="GeneID" id="40233745"/>
<gene>
    <name evidence="1" type="primary">88</name>
    <name evidence="1" type="ORF">LITTLEE_88</name>
</gene>
<keyword evidence="2" id="KW-1185">Reference proteome</keyword>
<evidence type="ECO:0000313" key="2">
    <source>
        <dbReference type="Proteomes" id="UP000008414"/>
    </source>
</evidence>